<dbReference type="InterPro" id="IPR029044">
    <property type="entry name" value="Nucleotide-diphossugar_trans"/>
</dbReference>
<organism evidence="1 2">
    <name type="scientific">Nesidiocoris tenuis</name>
    <dbReference type="NCBI Taxonomy" id="355587"/>
    <lineage>
        <taxon>Eukaryota</taxon>
        <taxon>Metazoa</taxon>
        <taxon>Ecdysozoa</taxon>
        <taxon>Arthropoda</taxon>
        <taxon>Hexapoda</taxon>
        <taxon>Insecta</taxon>
        <taxon>Pterygota</taxon>
        <taxon>Neoptera</taxon>
        <taxon>Paraneoptera</taxon>
        <taxon>Hemiptera</taxon>
        <taxon>Heteroptera</taxon>
        <taxon>Panheteroptera</taxon>
        <taxon>Cimicomorpha</taxon>
        <taxon>Miridae</taxon>
        <taxon>Dicyphina</taxon>
        <taxon>Nesidiocoris</taxon>
    </lineage>
</organism>
<name>A0A6H5HF93_9HEMI</name>
<dbReference type="InterPro" id="IPR007577">
    <property type="entry name" value="GlycoTrfase_DXD_sugar-bd_CS"/>
</dbReference>
<dbReference type="EMBL" id="CADCXU010028260">
    <property type="protein sequence ID" value="CAB0015000.1"/>
    <property type="molecule type" value="Genomic_DNA"/>
</dbReference>
<dbReference type="OrthoDB" id="409543at2759"/>
<dbReference type="PANTHER" id="PTHR46830:SF1">
    <property type="entry name" value="ALPHA-1,4-N-ACETYLGLUCOSAMINYLTRANSFERASE"/>
    <property type="match status" value="1"/>
</dbReference>
<dbReference type="SUPFAM" id="SSF53448">
    <property type="entry name" value="Nucleotide-diphospho-sugar transferases"/>
    <property type="match status" value="1"/>
</dbReference>
<sequence length="511" mass="58921">MVASGKVNVKQLITHRFELEETVKAFDTAKTGAGNPVKIMIRCFNNDTGTANGCYIVPNIVHFVRFGRKPFTFVDSVCVLAAYKNQKPEIIFFHTDQPYFRGLYWNIILSTPGLGDIVRLKFARAPSRIFAHPLSFEWRRFHGGDIARLQILMEYGGIYLDNDSYIVKSLDEFRRFEMTVGWKINGNLSNQVIVAHRNARFLREWLLSYKDNYRAKSWFYNAGIRPTQAVLVKRPELVHRVSRRLAEYNGIASMLYLARTDAWREHYAIHLLINHQYMLGKNFSSNATYPVRFSERNIDKYPVTFRDMVYDVFPFAQLNTTRRAKFENNYEAVDFEGFNNETGSPSGCYIVPNFVHFVRFNKPKLSFVEAVCMLSAFHHQKPEKIYIHTNVKAVGKYWQVLAKVKGLSQVLEFKNLPIPREIFGQKLSSKWNVFHGGDVARLRILSEFGGAVFGQRQLFGPIDKPVQVFGDVVGMATREIASEPKHRITLGSLRNFEGNYEVVCELRAQTS</sequence>
<gene>
    <name evidence="1" type="ORF">NTEN_LOCUS19398</name>
</gene>
<accession>A0A6H5HF93</accession>
<dbReference type="AlphaFoldDB" id="A0A6H5HF93"/>
<dbReference type="Gene3D" id="3.90.550.20">
    <property type="match status" value="1"/>
</dbReference>
<dbReference type="Gene3D" id="3.90.180.10">
    <property type="entry name" value="Medium-chain alcohol dehydrogenases, catalytic domain"/>
    <property type="match status" value="1"/>
</dbReference>
<dbReference type="Proteomes" id="UP000479000">
    <property type="component" value="Unassembled WGS sequence"/>
</dbReference>
<proteinExistence type="predicted"/>
<evidence type="ECO:0008006" key="3">
    <source>
        <dbReference type="Google" id="ProtNLM"/>
    </source>
</evidence>
<evidence type="ECO:0000313" key="1">
    <source>
        <dbReference type="EMBL" id="CAB0015000.1"/>
    </source>
</evidence>
<reference evidence="1 2" key="1">
    <citation type="submission" date="2020-02" db="EMBL/GenBank/DDBJ databases">
        <authorList>
            <person name="Ferguson B K."/>
        </authorList>
    </citation>
    <scope>NUCLEOTIDE SEQUENCE [LARGE SCALE GENOMIC DNA]</scope>
</reference>
<dbReference type="Pfam" id="PF04488">
    <property type="entry name" value="Gly_transf_sug"/>
    <property type="match status" value="1"/>
</dbReference>
<keyword evidence="2" id="KW-1185">Reference proteome</keyword>
<dbReference type="PANTHER" id="PTHR46830">
    <property type="entry name" value="TRANSFERASE, PUTATIVE-RELATED"/>
    <property type="match status" value="1"/>
</dbReference>
<protein>
    <recommendedName>
        <fullName evidence="3">Alpha-1,4-N-acetylglucosaminyltransferase</fullName>
    </recommendedName>
</protein>
<evidence type="ECO:0000313" key="2">
    <source>
        <dbReference type="Proteomes" id="UP000479000"/>
    </source>
</evidence>